<accession>A0A1H3V2I5</accession>
<proteinExistence type="predicted"/>
<sequence>MSYYEVDDQMRKAMYVRIQTTAIIDSAEKQIAAISKEMKAEDQYNQEVVFQMYFIEIMLQSMYNDLYHHLEGKYKEAVMMGIFRLRQMTFNVNEQWEDLRRTF</sequence>
<dbReference type="OrthoDB" id="2979674at2"/>
<dbReference type="STRING" id="1503961.SAMN05421736_1422"/>
<evidence type="ECO:0000313" key="1">
    <source>
        <dbReference type="EMBL" id="SDZ68894.1"/>
    </source>
</evidence>
<reference evidence="2" key="1">
    <citation type="submission" date="2016-10" db="EMBL/GenBank/DDBJ databases">
        <authorList>
            <person name="Varghese N."/>
            <person name="Submissions S."/>
        </authorList>
    </citation>
    <scope>NUCLEOTIDE SEQUENCE [LARGE SCALE GENOMIC DNA]</scope>
    <source>
        <strain evidence="2">SP</strain>
    </source>
</reference>
<dbReference type="Proteomes" id="UP000198935">
    <property type="component" value="Unassembled WGS sequence"/>
</dbReference>
<dbReference type="AlphaFoldDB" id="A0A1H3V2I5"/>
<gene>
    <name evidence="1" type="ORF">SAMN05421736_1422</name>
</gene>
<protein>
    <submittedName>
        <fullName evidence="1">Uncharacterized protein</fullName>
    </submittedName>
</protein>
<evidence type="ECO:0000313" key="2">
    <source>
        <dbReference type="Proteomes" id="UP000198935"/>
    </source>
</evidence>
<keyword evidence="2" id="KW-1185">Reference proteome</keyword>
<organism evidence="1 2">
    <name type="scientific">Evansella caseinilytica</name>
    <dbReference type="NCBI Taxonomy" id="1503961"/>
    <lineage>
        <taxon>Bacteria</taxon>
        <taxon>Bacillati</taxon>
        <taxon>Bacillota</taxon>
        <taxon>Bacilli</taxon>
        <taxon>Bacillales</taxon>
        <taxon>Bacillaceae</taxon>
        <taxon>Evansella</taxon>
    </lineage>
</organism>
<dbReference type="EMBL" id="FNPI01000042">
    <property type="protein sequence ID" value="SDZ68894.1"/>
    <property type="molecule type" value="Genomic_DNA"/>
</dbReference>
<name>A0A1H3V2I5_9BACI</name>